<evidence type="ECO:0000313" key="9">
    <source>
        <dbReference type="EMBL" id="NKZ37614.1"/>
    </source>
</evidence>
<name>A0A846ZEX2_9GAMM</name>
<dbReference type="InterPro" id="IPR012263">
    <property type="entry name" value="M_m6A_EcoRV"/>
</dbReference>
<dbReference type="AlphaFoldDB" id="A0A846ZEX2"/>
<dbReference type="InterPro" id="IPR023095">
    <property type="entry name" value="Ade_MeTrfase_dom_2"/>
</dbReference>
<dbReference type="GO" id="GO:0043565">
    <property type="term" value="F:sequence-specific DNA binding"/>
    <property type="evidence" value="ECO:0007669"/>
    <property type="project" value="TreeGrafter"/>
</dbReference>
<evidence type="ECO:0000256" key="6">
    <source>
        <dbReference type="ARBA" id="ARBA00047942"/>
    </source>
</evidence>
<dbReference type="Pfam" id="PF02086">
    <property type="entry name" value="MethyltransfD12"/>
    <property type="match status" value="1"/>
</dbReference>
<evidence type="ECO:0000256" key="4">
    <source>
        <dbReference type="ARBA" id="ARBA00022679"/>
    </source>
</evidence>
<dbReference type="NCBIfam" id="TIGR00571">
    <property type="entry name" value="dam"/>
    <property type="match status" value="1"/>
</dbReference>
<keyword evidence="10" id="KW-1185">Reference proteome</keyword>
<dbReference type="InterPro" id="IPR012327">
    <property type="entry name" value="MeTrfase_D12"/>
</dbReference>
<evidence type="ECO:0000256" key="8">
    <source>
        <dbReference type="RuleBase" id="RU361257"/>
    </source>
</evidence>
<feature type="binding site" evidence="7">
    <location>
        <position position="63"/>
    </location>
    <ligand>
        <name>S-adenosyl-L-methionine</name>
        <dbReference type="ChEBI" id="CHEBI:59789"/>
    </ligand>
</feature>
<reference evidence="9 10" key="1">
    <citation type="journal article" date="2017" name="Int. J. Syst. Evol. Microbiol.">
        <title>Oleiagrimonas citrea sp. nov., a marine bacterium isolated from tidal flat sediment and emended description of the genus Oleiagrimonas Fang et al. 2015 and Oleiagrimonas soli.</title>
        <authorList>
            <person name="Yang S.H."/>
            <person name="Seo H.S."/>
            <person name="Seong C.N."/>
            <person name="Kwon K.K."/>
        </authorList>
    </citation>
    <scope>NUCLEOTIDE SEQUENCE [LARGE SCALE GENOMIC DNA]</scope>
    <source>
        <strain evidence="9 10">MEBiC09124</strain>
    </source>
</reference>
<organism evidence="9 10">
    <name type="scientific">Oleiagrimonas citrea</name>
    <dbReference type="NCBI Taxonomy" id="1665687"/>
    <lineage>
        <taxon>Bacteria</taxon>
        <taxon>Pseudomonadati</taxon>
        <taxon>Pseudomonadota</taxon>
        <taxon>Gammaproteobacteria</taxon>
        <taxon>Lysobacterales</taxon>
        <taxon>Rhodanobacteraceae</taxon>
        <taxon>Oleiagrimonas</taxon>
    </lineage>
</organism>
<gene>
    <name evidence="9" type="ORF">HF690_01440</name>
</gene>
<dbReference type="PANTHER" id="PTHR30481:SF3">
    <property type="entry name" value="DNA ADENINE METHYLASE"/>
    <property type="match status" value="1"/>
</dbReference>
<dbReference type="Proteomes" id="UP000541636">
    <property type="component" value="Unassembled WGS sequence"/>
</dbReference>
<keyword evidence="4 8" id="KW-0808">Transferase</keyword>
<sequence>MDECTVAVERACLPFVKWAGGKRWLTTGHCSVVPRKYKRYIEPFLGGGAVFFSENPSEALLSDVNLELINAYQVIRDDWRAVARGLARMQKFHNSDYYYKVRSSRPRSDVGRALRFLYLNRTCWNGLYRVNRQGQFNVPKGTKETVVLDTDNFERVAGLLQSACIVSQDFEKSVEQAVAGDFIFVDPPYTVKHNLNGFVKYNEKIFSWSDQVRLKDCLVAAANRGALITVTNADHVSIRELYEGYGSLERVNRSSVLAGSPSRRGRVSELLIRIGW</sequence>
<dbReference type="GO" id="GO:0009307">
    <property type="term" value="P:DNA restriction-modification system"/>
    <property type="evidence" value="ECO:0007669"/>
    <property type="project" value="InterPro"/>
</dbReference>
<dbReference type="PRINTS" id="PR00505">
    <property type="entry name" value="D12N6MTFRASE"/>
</dbReference>
<evidence type="ECO:0000313" key="10">
    <source>
        <dbReference type="Proteomes" id="UP000541636"/>
    </source>
</evidence>
<keyword evidence="3 8" id="KW-0489">Methyltransferase</keyword>
<dbReference type="PANTHER" id="PTHR30481">
    <property type="entry name" value="DNA ADENINE METHYLASE"/>
    <property type="match status" value="1"/>
</dbReference>
<dbReference type="InterPro" id="IPR029063">
    <property type="entry name" value="SAM-dependent_MTases_sf"/>
</dbReference>
<dbReference type="Gene3D" id="1.10.1020.10">
    <property type="entry name" value="Adenine-specific Methyltransferase, Domain 2"/>
    <property type="match status" value="1"/>
</dbReference>
<protein>
    <recommendedName>
        <fullName evidence="2 8">Site-specific DNA-methyltransferase (adenine-specific)</fullName>
        <ecNumber evidence="2 8">2.1.1.72</ecNumber>
    </recommendedName>
</protein>
<dbReference type="Gene3D" id="3.40.50.150">
    <property type="entry name" value="Vaccinia Virus protein VP39"/>
    <property type="match status" value="1"/>
</dbReference>
<comment type="catalytic activity">
    <reaction evidence="6 8">
        <text>a 2'-deoxyadenosine in DNA + S-adenosyl-L-methionine = an N(6)-methyl-2'-deoxyadenosine in DNA + S-adenosyl-L-homocysteine + H(+)</text>
        <dbReference type="Rhea" id="RHEA:15197"/>
        <dbReference type="Rhea" id="RHEA-COMP:12418"/>
        <dbReference type="Rhea" id="RHEA-COMP:12419"/>
        <dbReference type="ChEBI" id="CHEBI:15378"/>
        <dbReference type="ChEBI" id="CHEBI:57856"/>
        <dbReference type="ChEBI" id="CHEBI:59789"/>
        <dbReference type="ChEBI" id="CHEBI:90615"/>
        <dbReference type="ChEBI" id="CHEBI:90616"/>
        <dbReference type="EC" id="2.1.1.72"/>
    </reaction>
</comment>
<evidence type="ECO:0000256" key="7">
    <source>
        <dbReference type="PIRSR" id="PIRSR000398-1"/>
    </source>
</evidence>
<dbReference type="PIRSF" id="PIRSF000398">
    <property type="entry name" value="M_m6A_EcoRV"/>
    <property type="match status" value="1"/>
</dbReference>
<comment type="similarity">
    <text evidence="1 8">Belongs to the N(4)/N(6)-methyltransferase family.</text>
</comment>
<keyword evidence="5 8" id="KW-0949">S-adenosyl-L-methionine</keyword>
<evidence type="ECO:0000256" key="3">
    <source>
        <dbReference type="ARBA" id="ARBA00022603"/>
    </source>
</evidence>
<dbReference type="PROSITE" id="PS00092">
    <property type="entry name" value="N6_MTASE"/>
    <property type="match status" value="1"/>
</dbReference>
<dbReference type="SUPFAM" id="SSF53335">
    <property type="entry name" value="S-adenosyl-L-methionine-dependent methyltransferases"/>
    <property type="match status" value="1"/>
</dbReference>
<dbReference type="GO" id="GO:0032259">
    <property type="term" value="P:methylation"/>
    <property type="evidence" value="ECO:0007669"/>
    <property type="project" value="UniProtKB-KW"/>
</dbReference>
<accession>A0A846ZEX2</accession>
<evidence type="ECO:0000256" key="5">
    <source>
        <dbReference type="ARBA" id="ARBA00022691"/>
    </source>
</evidence>
<dbReference type="GO" id="GO:1904047">
    <property type="term" value="F:S-adenosyl-L-methionine binding"/>
    <property type="evidence" value="ECO:0007669"/>
    <property type="project" value="TreeGrafter"/>
</dbReference>
<dbReference type="InterPro" id="IPR002052">
    <property type="entry name" value="DNA_methylase_N6_adenine_CS"/>
</dbReference>
<evidence type="ECO:0000256" key="2">
    <source>
        <dbReference type="ARBA" id="ARBA00011900"/>
    </source>
</evidence>
<dbReference type="EC" id="2.1.1.72" evidence="2 8"/>
<dbReference type="GO" id="GO:0006298">
    <property type="term" value="P:mismatch repair"/>
    <property type="evidence" value="ECO:0007669"/>
    <property type="project" value="TreeGrafter"/>
</dbReference>
<evidence type="ECO:0000256" key="1">
    <source>
        <dbReference type="ARBA" id="ARBA00006594"/>
    </source>
</evidence>
<proteinExistence type="inferred from homology"/>
<dbReference type="GO" id="GO:0009007">
    <property type="term" value="F:site-specific DNA-methyltransferase (adenine-specific) activity"/>
    <property type="evidence" value="ECO:0007669"/>
    <property type="project" value="UniProtKB-UniRule"/>
</dbReference>
<dbReference type="EMBL" id="JAAZQD010000001">
    <property type="protein sequence ID" value="NKZ37614.1"/>
    <property type="molecule type" value="Genomic_DNA"/>
</dbReference>
<feature type="binding site" evidence="7">
    <location>
        <position position="18"/>
    </location>
    <ligand>
        <name>S-adenosyl-L-methionine</name>
        <dbReference type="ChEBI" id="CHEBI:59789"/>
    </ligand>
</feature>
<comment type="caution">
    <text evidence="9">The sequence shown here is derived from an EMBL/GenBank/DDBJ whole genome shotgun (WGS) entry which is preliminary data.</text>
</comment>
<feature type="binding site" evidence="7">
    <location>
        <position position="186"/>
    </location>
    <ligand>
        <name>S-adenosyl-L-methionine</name>
        <dbReference type="ChEBI" id="CHEBI:59789"/>
    </ligand>
</feature>
<feature type="binding site" evidence="7">
    <location>
        <position position="22"/>
    </location>
    <ligand>
        <name>S-adenosyl-L-methionine</name>
        <dbReference type="ChEBI" id="CHEBI:59789"/>
    </ligand>
</feature>